<feature type="region of interest" description="Disordered" evidence="6">
    <location>
        <begin position="167"/>
        <end position="192"/>
    </location>
</feature>
<evidence type="ECO:0000256" key="1">
    <source>
        <dbReference type="ARBA" id="ARBA00004123"/>
    </source>
</evidence>
<dbReference type="GeneID" id="87804939"/>
<dbReference type="PANTHER" id="PTHR31845:SF17">
    <property type="entry name" value="ZN(II)2CYS6 TRANSCRIPTION FACTOR (EUROFUNG)"/>
    <property type="match status" value="1"/>
</dbReference>
<dbReference type="AlphaFoldDB" id="A0AAF1BNI0"/>
<evidence type="ECO:0000259" key="7">
    <source>
        <dbReference type="PROSITE" id="PS50048"/>
    </source>
</evidence>
<dbReference type="GO" id="GO:0005634">
    <property type="term" value="C:nucleus"/>
    <property type="evidence" value="ECO:0007669"/>
    <property type="project" value="UniProtKB-SubCell"/>
</dbReference>
<dbReference type="GO" id="GO:0000976">
    <property type="term" value="F:transcription cis-regulatory region binding"/>
    <property type="evidence" value="ECO:0007669"/>
    <property type="project" value="TreeGrafter"/>
</dbReference>
<keyword evidence="9" id="KW-1185">Reference proteome</keyword>
<dbReference type="CDD" id="cd00067">
    <property type="entry name" value="GAL4"/>
    <property type="match status" value="1"/>
</dbReference>
<evidence type="ECO:0000256" key="6">
    <source>
        <dbReference type="SAM" id="MobiDB-lite"/>
    </source>
</evidence>
<proteinExistence type="predicted"/>
<keyword evidence="2" id="KW-0805">Transcription regulation</keyword>
<gene>
    <name evidence="8" type="ORF">LOC62_01G001684</name>
</gene>
<evidence type="ECO:0000256" key="5">
    <source>
        <dbReference type="ARBA" id="ARBA00023242"/>
    </source>
</evidence>
<evidence type="ECO:0000256" key="3">
    <source>
        <dbReference type="ARBA" id="ARBA00023125"/>
    </source>
</evidence>
<accession>A0AAF1BNI0</accession>
<dbReference type="PANTHER" id="PTHR31845">
    <property type="entry name" value="FINGER DOMAIN PROTEIN, PUTATIVE-RELATED"/>
    <property type="match status" value="1"/>
</dbReference>
<comment type="subcellular location">
    <subcellularLocation>
        <location evidence="1">Nucleus</location>
    </subcellularLocation>
</comment>
<organism evidence="8 9">
    <name type="scientific">Vanrija pseudolonga</name>
    <dbReference type="NCBI Taxonomy" id="143232"/>
    <lineage>
        <taxon>Eukaryota</taxon>
        <taxon>Fungi</taxon>
        <taxon>Dikarya</taxon>
        <taxon>Basidiomycota</taxon>
        <taxon>Agaricomycotina</taxon>
        <taxon>Tremellomycetes</taxon>
        <taxon>Trichosporonales</taxon>
        <taxon>Trichosporonaceae</taxon>
        <taxon>Vanrija</taxon>
    </lineage>
</organism>
<feature type="compositionally biased region" description="Low complexity" evidence="6">
    <location>
        <begin position="173"/>
        <end position="185"/>
    </location>
</feature>
<dbReference type="GO" id="GO:0000981">
    <property type="term" value="F:DNA-binding transcription factor activity, RNA polymerase II-specific"/>
    <property type="evidence" value="ECO:0007669"/>
    <property type="project" value="InterPro"/>
</dbReference>
<reference evidence="8" key="1">
    <citation type="submission" date="2023-10" db="EMBL/GenBank/DDBJ databases">
        <authorList>
            <person name="Noh H."/>
        </authorList>
    </citation>
    <scope>NUCLEOTIDE SEQUENCE</scope>
    <source>
        <strain evidence="8">DUCC4014</strain>
    </source>
</reference>
<dbReference type="SMART" id="SM00066">
    <property type="entry name" value="GAL4"/>
    <property type="match status" value="1"/>
</dbReference>
<keyword evidence="4" id="KW-0804">Transcription</keyword>
<dbReference type="Pfam" id="PF00172">
    <property type="entry name" value="Zn_clus"/>
    <property type="match status" value="1"/>
</dbReference>
<dbReference type="EMBL" id="CP086714">
    <property type="protein sequence ID" value="WOO78133.1"/>
    <property type="molecule type" value="Genomic_DNA"/>
</dbReference>
<dbReference type="InterPro" id="IPR036864">
    <property type="entry name" value="Zn2-C6_fun-type_DNA-bd_sf"/>
</dbReference>
<dbReference type="RefSeq" id="XP_062624165.1">
    <property type="nucleotide sequence ID" value="XM_062768180.1"/>
</dbReference>
<dbReference type="InterPro" id="IPR051089">
    <property type="entry name" value="prtT"/>
</dbReference>
<dbReference type="PROSITE" id="PS50048">
    <property type="entry name" value="ZN2_CY6_FUNGAL_2"/>
    <property type="match status" value="1"/>
</dbReference>
<feature type="domain" description="Zn(2)-C6 fungal-type" evidence="7">
    <location>
        <begin position="14"/>
        <end position="45"/>
    </location>
</feature>
<dbReference type="Gene3D" id="4.10.240.10">
    <property type="entry name" value="Zn(2)-C6 fungal-type DNA-binding domain"/>
    <property type="match status" value="1"/>
</dbReference>
<dbReference type="Proteomes" id="UP000827549">
    <property type="component" value="Chromosome 1"/>
</dbReference>
<dbReference type="CDD" id="cd12148">
    <property type="entry name" value="fungal_TF_MHR"/>
    <property type="match status" value="1"/>
</dbReference>
<dbReference type="InterPro" id="IPR001138">
    <property type="entry name" value="Zn2Cys6_DnaBD"/>
</dbReference>
<dbReference type="GO" id="GO:0008270">
    <property type="term" value="F:zinc ion binding"/>
    <property type="evidence" value="ECO:0007669"/>
    <property type="project" value="InterPro"/>
</dbReference>
<name>A0AAF1BNI0_9TREE</name>
<dbReference type="PROSITE" id="PS00463">
    <property type="entry name" value="ZN2_CY6_FUNGAL_1"/>
    <property type="match status" value="1"/>
</dbReference>
<keyword evidence="3" id="KW-0238">DNA-binding</keyword>
<dbReference type="SUPFAM" id="SSF57701">
    <property type="entry name" value="Zn2/Cys6 DNA-binding domain"/>
    <property type="match status" value="1"/>
</dbReference>
<feature type="region of interest" description="Disordered" evidence="6">
    <location>
        <begin position="124"/>
        <end position="143"/>
    </location>
</feature>
<sequence>MPKDARASYGASRACDACHRMKIRCVDRANPPCRRCKTMDLECTFTLEATTSSYRIKSNQDRVAHLEHQMDQVQTSMRNMEDMIRVLVDSSAKVSTAASSVASLTNTTLPTTLDEWVSSTSNAVVPVPDAAAPPPRADSSEEDDDYLVDAANGASMKQIIYHDEEERLRRQESLSSPGTGTGPSPNERRESDTMRAMRLARREKNNPIPTQRGDLLQDFADPVLLGYLTEQEGRHLFDLYFQGAHAFLPVFDAEKDTWDSLRARSSFCLTAILLAGLIASAGDNGISESGSALREKLLAHAEKIALATVFSPVASIEAIQAMAVILTNWGDTSWRPGNHLLSLALDMDLHMCLPHLAKNGMGRSKTGQELERERALVAGTRIWLATSKTHTEMCFNYGRPVLCPADQLAKHGRAFLEHPLSTREDSRNVVICEAHAMREPVHAAQWQGVHGEPLNLLIDAAMVKLALWEQYWFDYYARQGFSDDNFFVTELITVKHYTILQLNVALLQGIKTQRDVRDMPAERRHGLAEAVRAAAALVARAVRGPERAKLRHGNRNSRTHSVPSAQLTPGLGLAHAARSLIRMASLLPEAINLREAAKDVELLADQLARCTPSPLLLTDPGPVPDFHFAQFLHHVVVEARRKKQLPPGSVATSPRAGAPALPDATFDFTVADDMFASEDWMTILAGGVTVDQLQPVEAVPAFQFFALEQPRFGQVSGPSPTSEDYDGGLFGLGSGRTAWLPSQ</sequence>
<protein>
    <recommendedName>
        <fullName evidence="7">Zn(2)-C6 fungal-type domain-containing protein</fullName>
    </recommendedName>
</protein>
<evidence type="ECO:0000256" key="4">
    <source>
        <dbReference type="ARBA" id="ARBA00023163"/>
    </source>
</evidence>
<keyword evidence="5" id="KW-0539">Nucleus</keyword>
<evidence type="ECO:0000313" key="8">
    <source>
        <dbReference type="EMBL" id="WOO78133.1"/>
    </source>
</evidence>
<evidence type="ECO:0000313" key="9">
    <source>
        <dbReference type="Proteomes" id="UP000827549"/>
    </source>
</evidence>
<evidence type="ECO:0000256" key="2">
    <source>
        <dbReference type="ARBA" id="ARBA00023015"/>
    </source>
</evidence>